<evidence type="ECO:0000259" key="7">
    <source>
        <dbReference type="PROSITE" id="PS51192"/>
    </source>
</evidence>
<reference evidence="9 10" key="1">
    <citation type="journal article" date="2016" name="Sci. Rep.">
        <title>Evaluation of genetic diversity among strains of the human gut commensal Bifidobacterium adolescentis.</title>
        <authorList>
            <person name="Duranti S."/>
            <person name="Milani C."/>
            <person name="Lugli G.A."/>
            <person name="Mancabelli L."/>
            <person name="Turroni F."/>
            <person name="Ferrario C."/>
            <person name="Mangifesta M."/>
            <person name="Viappiani A."/>
            <person name="Sanchez B."/>
            <person name="Margolles A."/>
            <person name="van Sinderen D."/>
            <person name="Ventura M."/>
        </authorList>
    </citation>
    <scope>NUCLEOTIDE SEQUENCE [LARGE SCALE GENOMIC DNA]</scope>
    <source>
        <strain evidence="9 10">AL46-2</strain>
    </source>
</reference>
<keyword evidence="1" id="KW-0547">Nucleotide-binding</keyword>
<keyword evidence="3" id="KW-0347">Helicase</keyword>
<evidence type="ECO:0000256" key="1">
    <source>
        <dbReference type="ARBA" id="ARBA00022741"/>
    </source>
</evidence>
<evidence type="ECO:0000256" key="6">
    <source>
        <dbReference type="SAM" id="MobiDB-lite"/>
    </source>
</evidence>
<proteinExistence type="predicted"/>
<keyword evidence="4" id="KW-0067">ATP-binding</keyword>
<name>A0A1X2ZQK8_BIFAD</name>
<dbReference type="GO" id="GO:0005524">
    <property type="term" value="F:ATP binding"/>
    <property type="evidence" value="ECO:0007669"/>
    <property type="project" value="UniProtKB-KW"/>
</dbReference>
<dbReference type="Pfam" id="PF22590">
    <property type="entry name" value="Cas3-like_C_2"/>
    <property type="match status" value="1"/>
</dbReference>
<gene>
    <name evidence="9" type="ORF">AL0462_1368</name>
</gene>
<dbReference type="Proteomes" id="UP000193905">
    <property type="component" value="Unassembled WGS sequence"/>
</dbReference>
<dbReference type="InterPro" id="IPR006483">
    <property type="entry name" value="CRISPR-assoc_Cas3_HD"/>
</dbReference>
<feature type="domain" description="Helicase ATP-binding" evidence="7">
    <location>
        <begin position="70"/>
        <end position="288"/>
    </location>
</feature>
<dbReference type="GO" id="GO:0051607">
    <property type="term" value="P:defense response to virus"/>
    <property type="evidence" value="ECO:0007669"/>
    <property type="project" value="UniProtKB-KW"/>
</dbReference>
<dbReference type="InterPro" id="IPR013444">
    <property type="entry name" value="Helicase_Cas3_CRISPR-ass_Anaes"/>
</dbReference>
<dbReference type="SMART" id="SM00490">
    <property type="entry name" value="HELICc"/>
    <property type="match status" value="1"/>
</dbReference>
<dbReference type="SUPFAM" id="SSF52540">
    <property type="entry name" value="P-loop containing nucleoside triphosphate hydrolases"/>
    <property type="match status" value="1"/>
</dbReference>
<dbReference type="GO" id="GO:0016787">
    <property type="term" value="F:hydrolase activity"/>
    <property type="evidence" value="ECO:0007669"/>
    <property type="project" value="UniProtKB-KW"/>
</dbReference>
<dbReference type="PROSITE" id="PS51192">
    <property type="entry name" value="HELICASE_ATP_BIND_1"/>
    <property type="match status" value="1"/>
</dbReference>
<protein>
    <submittedName>
        <fullName evidence="9">CRISPR-associated protein Cas3</fullName>
    </submittedName>
</protein>
<dbReference type="EMBL" id="LNKH01000008">
    <property type="protein sequence ID" value="OSG96461.1"/>
    <property type="molecule type" value="Genomic_DNA"/>
</dbReference>
<evidence type="ECO:0000256" key="5">
    <source>
        <dbReference type="ARBA" id="ARBA00023118"/>
    </source>
</evidence>
<evidence type="ECO:0000259" key="8">
    <source>
        <dbReference type="PROSITE" id="PS51643"/>
    </source>
</evidence>
<feature type="domain" description="HD Cas3-type" evidence="8">
    <location>
        <begin position="883"/>
        <end position="1084"/>
    </location>
</feature>
<evidence type="ECO:0000256" key="4">
    <source>
        <dbReference type="ARBA" id="ARBA00022840"/>
    </source>
</evidence>
<dbReference type="RefSeq" id="WP_236836371.1">
    <property type="nucleotide sequence ID" value="NZ_JAQEBY010000002.1"/>
</dbReference>
<keyword evidence="2" id="KW-0378">Hydrolase</keyword>
<dbReference type="NCBIfam" id="TIGR02621">
    <property type="entry name" value="cas3_GSU0051"/>
    <property type="match status" value="1"/>
</dbReference>
<evidence type="ECO:0000313" key="10">
    <source>
        <dbReference type="Proteomes" id="UP000193905"/>
    </source>
</evidence>
<accession>A0A1X2ZQK8</accession>
<feature type="compositionally biased region" description="Basic and acidic residues" evidence="6">
    <location>
        <begin position="756"/>
        <end position="789"/>
    </location>
</feature>
<dbReference type="Gene3D" id="3.40.50.300">
    <property type="entry name" value="P-loop containing nucleotide triphosphate hydrolases"/>
    <property type="match status" value="2"/>
</dbReference>
<keyword evidence="5" id="KW-0051">Antiviral defense</keyword>
<dbReference type="InterPro" id="IPR001650">
    <property type="entry name" value="Helicase_C-like"/>
</dbReference>
<dbReference type="GO" id="GO:0004386">
    <property type="term" value="F:helicase activity"/>
    <property type="evidence" value="ECO:0007669"/>
    <property type="project" value="UniProtKB-KW"/>
</dbReference>
<evidence type="ECO:0000256" key="2">
    <source>
        <dbReference type="ARBA" id="ARBA00022801"/>
    </source>
</evidence>
<dbReference type="AlphaFoldDB" id="A0A1X2ZQK8"/>
<sequence>MAEMNLEQRQYLTARFEEFVAVVHPSGDDQPVRKPYQWQIRLMLYVAGHGHWPQGIGAPTASGKTCVIDIHVFLNAMAGLVSAEGSAESQKLAGVPLQRIPRRLALTVNRRSLVDDQFDEASALQKRIQAENNESDKLDIYRKGLDLRSAINDGLQPESPSPRMIAVELRGGVSPDREWRYYPQTCAVICATPDMFGSRLLFRGYGTSRTMRSMEAGLLAYDTVLIVDEAHLSRQLLKTARQVARIENMAKKPLVRQIAPLQVVETTATPASDDTHDAVSVEEADFDIDSALKKRLCTPKFVFASLDFKKPKDEIDAIVSKCVELIHDNEEADRLNDSDPHVLGCVLNTLDKGKAVAKALAKQCKKEGIHRPIDVYVGPMRAYDKHKVVEKLRNLSSMDPQDAPCCIIGTQTLEVGIDVDFANMVTEIAPSSALVQRAGRVNRRGMRPEGSLHVFGLDLQQFNEKKQAQQVSPYMPEDIYAAQDWLNSLNMGKTAAPNISAWSLAMSKSPIPGEKPGRLLFQRLEPWDVENLSVTDEDLCADISMADLQQGHSDLNIWLRDDLGSEDREISVAVRHLPWDDALAIKLLEVTQPENDELFPIRKWYGLTKFFEELTNKNAKAEVVFEEETDSDKKIAHTVKVDHRVFRYRASDPEGHRVVCMHNAKQGTVQSGDVLIFDDYEKVFSTFSEGVAIFDPEGSETAADIFNQCGSSLLVTSSDTLNDPTLIKVLQQIQEIEEELTKSNRAEFFGFAEESSANKDDNDRKDKGKISDSTENKTHKDDENSSDSAEKVMKKLLCPLRTATVDISDLPQQEGDEECSLIWKGRETPEDCYFDIENNPIRRDVQWVVSSASENVPDSESDQEILMPGKETKTLLLGGAFNDSDGSSRGEGHQDHVACRAQALGTLVGLDSTMVEDLRIAGEYHDEGKKDERFQKLLRNDRKTEDERPRAKSRFFLSCSRERELRNMYELHGWRHEQRSVAEFQRACENHERLKTISEADKQLIERLIGTSHGHGRATFRHETAYLLPQEKFDFLNVSPELNDISKRLFDLGEWETVIDHTNQRYGFWGISYLEALLRAADITCSKEGL</sequence>
<dbReference type="InterPro" id="IPR054712">
    <property type="entry name" value="Cas3-like_dom"/>
</dbReference>
<evidence type="ECO:0000256" key="3">
    <source>
        <dbReference type="ARBA" id="ARBA00022806"/>
    </source>
</evidence>
<dbReference type="PROSITE" id="PS51643">
    <property type="entry name" value="HD_CAS3"/>
    <property type="match status" value="1"/>
</dbReference>
<dbReference type="InterPro" id="IPR027417">
    <property type="entry name" value="P-loop_NTPase"/>
</dbReference>
<evidence type="ECO:0000313" key="9">
    <source>
        <dbReference type="EMBL" id="OSG96461.1"/>
    </source>
</evidence>
<comment type="caution">
    <text evidence="9">The sequence shown here is derived from an EMBL/GenBank/DDBJ whole genome shotgun (WGS) entry which is preliminary data.</text>
</comment>
<feature type="region of interest" description="Disordered" evidence="6">
    <location>
        <begin position="753"/>
        <end position="789"/>
    </location>
</feature>
<dbReference type="InterPro" id="IPR014001">
    <property type="entry name" value="Helicase_ATP-bd"/>
</dbReference>
<organism evidence="9 10">
    <name type="scientific">Bifidobacterium adolescentis</name>
    <dbReference type="NCBI Taxonomy" id="1680"/>
    <lineage>
        <taxon>Bacteria</taxon>
        <taxon>Bacillati</taxon>
        <taxon>Actinomycetota</taxon>
        <taxon>Actinomycetes</taxon>
        <taxon>Bifidobacteriales</taxon>
        <taxon>Bifidobacteriaceae</taxon>
        <taxon>Bifidobacterium</taxon>
    </lineage>
</organism>